<dbReference type="SUPFAM" id="SSF50370">
    <property type="entry name" value="Ricin B-like lectins"/>
    <property type="match status" value="1"/>
</dbReference>
<sequence length="376" mass="43955">MLGAARATGDVLVFMDSHCECHKGWLEPLLDRIANDRTRVVSPVIDVIDWKTFQYYHSVDLQRGVFNWKLDFHWEPIPKYQQKWRQSPISPIRSPAVPGMLMINRHYFQNLGAYDPGMSMWGAENVELSLRVWLCGGSVEILPCSRVGHVYRDHIPYYLSDEETVWKNKIRVAEVWMDSFKEIFYKQETPAYLLSKTKAPDYMERLQLRTTLGCKNFRWFLNNIYPELYVPEDKPGSSGEARQRFLLYNIGMGYCADYKTKWDTGGYPVALTPCNGNGNQHFEYNSGREIWFGSILQFCFDVLNEQIILQECTIEGRTEPQRQWDVRKNGEIIHMLSGKCIEAIGNGTSKDLFLRPCNKQSNQLWRFEQLIVMNER</sequence>
<keyword evidence="11" id="KW-1185">Reference proteome</keyword>
<dbReference type="Pfam" id="PF00535">
    <property type="entry name" value="Glycos_transf_2"/>
    <property type="match status" value="1"/>
</dbReference>
<dbReference type="PANTHER" id="PTHR11675:SF36">
    <property type="entry name" value="POLYPEPTIDE N-ACETYLGALACTOSAMINYLTRANSFERASE 15"/>
    <property type="match status" value="1"/>
</dbReference>
<reference evidence="11" key="1">
    <citation type="journal article" date="2006" name="Science">
        <title>Ancient noncoding elements conserved in the human genome.</title>
        <authorList>
            <person name="Venkatesh B."/>
            <person name="Kirkness E.F."/>
            <person name="Loh Y.H."/>
            <person name="Halpern A.L."/>
            <person name="Lee A.P."/>
            <person name="Johnson J."/>
            <person name="Dandona N."/>
            <person name="Viswanathan L.D."/>
            <person name="Tay A."/>
            <person name="Venter J.C."/>
            <person name="Strausberg R.L."/>
            <person name="Brenner S."/>
        </authorList>
    </citation>
    <scope>NUCLEOTIDE SEQUENCE [LARGE SCALE GENOMIC DNA]</scope>
</reference>
<evidence type="ECO:0000256" key="2">
    <source>
        <dbReference type="ARBA" id="ARBA00004922"/>
    </source>
</evidence>
<keyword evidence="8" id="KW-0464">Manganese</keyword>
<dbReference type="Ensembl" id="ENSCMIT00000047005.1">
    <property type="protein sequence ID" value="ENSCMIP00000046345.1"/>
    <property type="gene ID" value="ENSCMIG00000019059.1"/>
</dbReference>
<dbReference type="Proteomes" id="UP000314986">
    <property type="component" value="Unassembled WGS sequence"/>
</dbReference>
<dbReference type="PANTHER" id="PTHR11675">
    <property type="entry name" value="N-ACETYLGALACTOSAMINYLTRANSFERASE"/>
    <property type="match status" value="1"/>
</dbReference>
<evidence type="ECO:0000256" key="1">
    <source>
        <dbReference type="ARBA" id="ARBA00004323"/>
    </source>
</evidence>
<evidence type="ECO:0000256" key="8">
    <source>
        <dbReference type="RuleBase" id="RU361242"/>
    </source>
</evidence>
<comment type="similarity">
    <text evidence="8">Belongs to the glycosyltransferase 2 family. GalNAc-T subfamily.</text>
</comment>
<feature type="domain" description="Ricin B lectin" evidence="9">
    <location>
        <begin position="244"/>
        <end position="368"/>
    </location>
</feature>
<dbReference type="Pfam" id="PF02709">
    <property type="entry name" value="Glyco_transf_7C"/>
    <property type="match status" value="1"/>
</dbReference>
<dbReference type="STRING" id="7868.ENSCMIP00000046345"/>
<evidence type="ECO:0000256" key="3">
    <source>
        <dbReference type="ARBA" id="ARBA00012644"/>
    </source>
</evidence>
<dbReference type="GO" id="GO:0000139">
    <property type="term" value="C:Golgi membrane"/>
    <property type="evidence" value="ECO:0007669"/>
    <property type="project" value="UniProtKB-SubCell"/>
</dbReference>
<dbReference type="InParanoid" id="A0A4W3KGW8"/>
<comment type="subcellular location">
    <subcellularLocation>
        <location evidence="1 8">Golgi apparatus membrane</location>
        <topology evidence="1 8">Single-pass type II membrane protein</topology>
    </subcellularLocation>
</comment>
<dbReference type="InterPro" id="IPR000772">
    <property type="entry name" value="Ricin_B_lectin"/>
</dbReference>
<dbReference type="Gene3D" id="2.80.10.50">
    <property type="match status" value="1"/>
</dbReference>
<reference evidence="10" key="5">
    <citation type="submission" date="2025-09" db="UniProtKB">
        <authorList>
            <consortium name="Ensembl"/>
        </authorList>
    </citation>
    <scope>IDENTIFICATION</scope>
</reference>
<keyword evidence="4 8" id="KW-0808">Transferase</keyword>
<evidence type="ECO:0000259" key="9">
    <source>
        <dbReference type="SMART" id="SM00458"/>
    </source>
</evidence>
<dbReference type="GeneTree" id="ENSGT00940000160808"/>
<name>A0A4W3KGW8_CALMI</name>
<dbReference type="GO" id="GO:0030246">
    <property type="term" value="F:carbohydrate binding"/>
    <property type="evidence" value="ECO:0007669"/>
    <property type="project" value="UniProtKB-KW"/>
</dbReference>
<dbReference type="Pfam" id="PF00652">
    <property type="entry name" value="Ricin_B_lectin"/>
    <property type="match status" value="1"/>
</dbReference>
<dbReference type="InterPro" id="IPR001173">
    <property type="entry name" value="Glyco_trans_2-like"/>
</dbReference>
<dbReference type="InterPro" id="IPR027791">
    <property type="entry name" value="Galactosyl_T_C"/>
</dbReference>
<dbReference type="EC" id="2.4.1.-" evidence="8"/>
<evidence type="ECO:0000313" key="10">
    <source>
        <dbReference type="Ensembl" id="ENSCMIP00000046345.1"/>
    </source>
</evidence>
<dbReference type="SMART" id="SM00458">
    <property type="entry name" value="RICIN"/>
    <property type="match status" value="1"/>
</dbReference>
<keyword evidence="8" id="KW-0328">Glycosyltransferase</keyword>
<evidence type="ECO:0000256" key="7">
    <source>
        <dbReference type="ARBA" id="ARBA00023157"/>
    </source>
</evidence>
<organism evidence="10 11">
    <name type="scientific">Callorhinchus milii</name>
    <name type="common">Ghost shark</name>
    <dbReference type="NCBI Taxonomy" id="7868"/>
    <lineage>
        <taxon>Eukaryota</taxon>
        <taxon>Metazoa</taxon>
        <taxon>Chordata</taxon>
        <taxon>Craniata</taxon>
        <taxon>Vertebrata</taxon>
        <taxon>Chondrichthyes</taxon>
        <taxon>Holocephali</taxon>
        <taxon>Chimaeriformes</taxon>
        <taxon>Callorhinchidae</taxon>
        <taxon>Callorhinchus</taxon>
    </lineage>
</organism>
<dbReference type="UniPathway" id="UPA00378"/>
<dbReference type="GO" id="GO:0004653">
    <property type="term" value="F:polypeptide N-acetylgalactosaminyltransferase activity"/>
    <property type="evidence" value="ECO:0007669"/>
    <property type="project" value="TreeGrafter"/>
</dbReference>
<reference evidence="10" key="4">
    <citation type="submission" date="2025-08" db="UniProtKB">
        <authorList>
            <consortium name="Ensembl"/>
        </authorList>
    </citation>
    <scope>IDENTIFICATION</scope>
</reference>
<dbReference type="CDD" id="cd23442">
    <property type="entry name" value="beta-trefoil_Ricin_GALNT15"/>
    <property type="match status" value="1"/>
</dbReference>
<dbReference type="GO" id="GO:0006493">
    <property type="term" value="P:protein O-linked glycosylation"/>
    <property type="evidence" value="ECO:0007669"/>
    <property type="project" value="TreeGrafter"/>
</dbReference>
<dbReference type="InterPro" id="IPR029044">
    <property type="entry name" value="Nucleotide-diphossugar_trans"/>
</dbReference>
<evidence type="ECO:0000256" key="4">
    <source>
        <dbReference type="ARBA" id="ARBA00022679"/>
    </source>
</evidence>
<reference evidence="11" key="2">
    <citation type="journal article" date="2007" name="PLoS Biol.">
        <title>Survey sequencing and comparative analysis of the elephant shark (Callorhinchus milii) genome.</title>
        <authorList>
            <person name="Venkatesh B."/>
            <person name="Kirkness E.F."/>
            <person name="Loh Y.H."/>
            <person name="Halpern A.L."/>
            <person name="Lee A.P."/>
            <person name="Johnson J."/>
            <person name="Dandona N."/>
            <person name="Viswanathan L.D."/>
            <person name="Tay A."/>
            <person name="Venter J.C."/>
            <person name="Strausberg R.L."/>
            <person name="Brenner S."/>
        </authorList>
    </citation>
    <scope>NUCLEOTIDE SEQUENCE [LARGE SCALE GENOMIC DNA]</scope>
</reference>
<evidence type="ECO:0000313" key="11">
    <source>
        <dbReference type="Proteomes" id="UP000314986"/>
    </source>
</evidence>
<proteinExistence type="inferred from homology"/>
<dbReference type="SUPFAM" id="SSF53448">
    <property type="entry name" value="Nucleotide-diphospho-sugar transferases"/>
    <property type="match status" value="1"/>
</dbReference>
<protein>
    <recommendedName>
        <fullName evidence="3 8">Polypeptide N-acetylgalactosaminyltransferase</fullName>
        <ecNumber evidence="8">2.4.1.-</ecNumber>
    </recommendedName>
    <alternativeName>
        <fullName evidence="8">Protein-UDP acetylgalactosaminyltransferase</fullName>
    </alternativeName>
</protein>
<dbReference type="OMA" id="KCMEAVE"/>
<reference evidence="11" key="3">
    <citation type="journal article" date="2014" name="Nature">
        <title>Elephant shark genome provides unique insights into gnathostome evolution.</title>
        <authorList>
            <consortium name="International Elephant Shark Genome Sequencing Consortium"/>
            <person name="Venkatesh B."/>
            <person name="Lee A.P."/>
            <person name="Ravi V."/>
            <person name="Maurya A.K."/>
            <person name="Lian M.M."/>
            <person name="Swann J.B."/>
            <person name="Ohta Y."/>
            <person name="Flajnik M.F."/>
            <person name="Sutoh Y."/>
            <person name="Kasahara M."/>
            <person name="Hoon S."/>
            <person name="Gangu V."/>
            <person name="Roy S.W."/>
            <person name="Irimia M."/>
            <person name="Korzh V."/>
            <person name="Kondrychyn I."/>
            <person name="Lim Z.W."/>
            <person name="Tay B.H."/>
            <person name="Tohari S."/>
            <person name="Kong K.W."/>
            <person name="Ho S."/>
            <person name="Lorente-Galdos B."/>
            <person name="Quilez J."/>
            <person name="Marques-Bonet T."/>
            <person name="Raney B.J."/>
            <person name="Ingham P.W."/>
            <person name="Tay A."/>
            <person name="Hillier L.W."/>
            <person name="Minx P."/>
            <person name="Boehm T."/>
            <person name="Wilson R.K."/>
            <person name="Brenner S."/>
            <person name="Warren W.C."/>
        </authorList>
    </citation>
    <scope>NUCLEOTIDE SEQUENCE [LARGE SCALE GENOMIC DNA]</scope>
</reference>
<dbReference type="AlphaFoldDB" id="A0A4W3KGW8"/>
<keyword evidence="6 8" id="KW-0333">Golgi apparatus</keyword>
<comment type="pathway">
    <text evidence="2 8">Protein modification; protein glycosylation.</text>
</comment>
<evidence type="ECO:0000256" key="6">
    <source>
        <dbReference type="ARBA" id="ARBA00023034"/>
    </source>
</evidence>
<accession>A0A4W3KGW8</accession>
<dbReference type="PROSITE" id="PS50231">
    <property type="entry name" value="RICIN_B_LECTIN"/>
    <property type="match status" value="1"/>
</dbReference>
<evidence type="ECO:0000256" key="5">
    <source>
        <dbReference type="ARBA" id="ARBA00022734"/>
    </source>
</evidence>
<comment type="cofactor">
    <cofactor evidence="8">
        <name>Mn(2+)</name>
        <dbReference type="ChEBI" id="CHEBI:29035"/>
    </cofactor>
</comment>
<dbReference type="InterPro" id="IPR035992">
    <property type="entry name" value="Ricin_B-like_lectins"/>
</dbReference>
<keyword evidence="5 8" id="KW-0430">Lectin</keyword>
<dbReference type="Gene3D" id="3.90.550.10">
    <property type="entry name" value="Spore Coat Polysaccharide Biosynthesis Protein SpsA, Chain A"/>
    <property type="match status" value="1"/>
</dbReference>
<keyword evidence="7 8" id="KW-1015">Disulfide bond</keyword>